<gene>
    <name evidence="1" type="ORF">COV01_01375</name>
</gene>
<dbReference type="SUPFAM" id="SSF53756">
    <property type="entry name" value="UDP-Glycosyltransferase/glycogen phosphorylase"/>
    <property type="match status" value="1"/>
</dbReference>
<dbReference type="Proteomes" id="UP000228700">
    <property type="component" value="Unassembled WGS sequence"/>
</dbReference>
<evidence type="ECO:0000313" key="1">
    <source>
        <dbReference type="EMBL" id="PJE74376.1"/>
    </source>
</evidence>
<feature type="non-terminal residue" evidence="1">
    <location>
        <position position="1"/>
    </location>
</feature>
<evidence type="ECO:0000313" key="2">
    <source>
        <dbReference type="Proteomes" id="UP000228700"/>
    </source>
</evidence>
<dbReference type="Pfam" id="PF13692">
    <property type="entry name" value="Glyco_trans_1_4"/>
    <property type="match status" value="1"/>
</dbReference>
<dbReference type="EMBL" id="PFEQ01000005">
    <property type="protein sequence ID" value="PJE74376.1"/>
    <property type="molecule type" value="Genomic_DNA"/>
</dbReference>
<proteinExistence type="predicted"/>
<protein>
    <submittedName>
        <fullName evidence="1">Glycosyltransferase family 1 protein</fullName>
    </submittedName>
</protein>
<sequence length="111" mass="12227">RKDRLKKHVFLLGHKDDAAQYLKAFDVFMLPSTKEGLSYTLLEARSAGIPIVSTNIGGTPEIVKDTSGLIVPAKDPEKLAEAIEMLLSNPINLQSDKDDLKNMLEATISLY</sequence>
<keyword evidence="1" id="KW-0808">Transferase</keyword>
<dbReference type="GO" id="GO:0016740">
    <property type="term" value="F:transferase activity"/>
    <property type="evidence" value="ECO:0007669"/>
    <property type="project" value="UniProtKB-KW"/>
</dbReference>
<dbReference type="Gene3D" id="3.40.50.2000">
    <property type="entry name" value="Glycogen Phosphorylase B"/>
    <property type="match status" value="1"/>
</dbReference>
<accession>A0A2M8LCN0</accession>
<comment type="caution">
    <text evidence="1">The sequence shown here is derived from an EMBL/GenBank/DDBJ whole genome shotgun (WGS) entry which is preliminary data.</text>
</comment>
<dbReference type="AlphaFoldDB" id="A0A2M8LCN0"/>
<reference evidence="2" key="1">
    <citation type="submission" date="2017-09" db="EMBL/GenBank/DDBJ databases">
        <title>Depth-based differentiation of microbial function through sediment-hosted aquifers and enrichment of novel symbionts in the deep terrestrial subsurface.</title>
        <authorList>
            <person name="Probst A.J."/>
            <person name="Ladd B."/>
            <person name="Jarett J.K."/>
            <person name="Geller-Mcgrath D.E."/>
            <person name="Sieber C.M.K."/>
            <person name="Emerson J.B."/>
            <person name="Anantharaman K."/>
            <person name="Thomas B.C."/>
            <person name="Malmstrom R."/>
            <person name="Stieglmeier M."/>
            <person name="Klingl A."/>
            <person name="Woyke T."/>
            <person name="Ryan C.M."/>
            <person name="Banfield J.F."/>
        </authorList>
    </citation>
    <scope>NUCLEOTIDE SEQUENCE [LARGE SCALE GENOMIC DNA]</scope>
</reference>
<organism evidence="1 2">
    <name type="scientific">Candidatus Taylorbacteria bacterium CG10_big_fil_rev_8_21_14_0_10_41_48</name>
    <dbReference type="NCBI Taxonomy" id="1975024"/>
    <lineage>
        <taxon>Bacteria</taxon>
        <taxon>Candidatus Tayloriibacteriota</taxon>
    </lineage>
</organism>
<dbReference type="PANTHER" id="PTHR12526">
    <property type="entry name" value="GLYCOSYLTRANSFERASE"/>
    <property type="match status" value="1"/>
</dbReference>
<name>A0A2M8LCN0_9BACT</name>